<feature type="region of interest" description="Disordered" evidence="1">
    <location>
        <begin position="53"/>
        <end position="104"/>
    </location>
</feature>
<evidence type="ECO:0000313" key="2">
    <source>
        <dbReference type="EMBL" id="GBN92786.1"/>
    </source>
</evidence>
<dbReference type="Proteomes" id="UP000499080">
    <property type="component" value="Unassembled WGS sequence"/>
</dbReference>
<name>A0A4Y2SZT4_ARAVE</name>
<sequence length="203" mass="22658">AKRVGRDENKEHEGGRIHRTPSQTMEMQPPPPWIPEVSSSIDALAGTVTNVPKGGYKVFEEDAHSPDKKKRHHEGRHAHPPYRTEQMPEQQQPPPPPWLPEVSSSLDALAGTVVNMTKNLEIQNDKAKSKGKLILTSEYHFENHDRGESLDSTLAKEKDYKSNLKAESGSEEEIFRAIIVAGGFNAKNEDDSDSGDEFCSFFP</sequence>
<dbReference type="AlphaFoldDB" id="A0A4Y2SZT4"/>
<comment type="caution">
    <text evidence="2">The sequence shown here is derived from an EMBL/GenBank/DDBJ whole genome shotgun (WGS) entry which is preliminary data.</text>
</comment>
<proteinExistence type="predicted"/>
<evidence type="ECO:0000313" key="3">
    <source>
        <dbReference type="Proteomes" id="UP000499080"/>
    </source>
</evidence>
<dbReference type="OrthoDB" id="10652728at2759"/>
<gene>
    <name evidence="2" type="ORF">AVEN_168324_1</name>
</gene>
<feature type="compositionally biased region" description="Basic and acidic residues" evidence="1">
    <location>
        <begin position="1"/>
        <end position="16"/>
    </location>
</feature>
<dbReference type="EMBL" id="BGPR01024586">
    <property type="protein sequence ID" value="GBN92786.1"/>
    <property type="molecule type" value="Genomic_DNA"/>
</dbReference>
<protein>
    <submittedName>
        <fullName evidence="2">Uncharacterized protein</fullName>
    </submittedName>
</protein>
<evidence type="ECO:0000256" key="1">
    <source>
        <dbReference type="SAM" id="MobiDB-lite"/>
    </source>
</evidence>
<feature type="non-terminal residue" evidence="2">
    <location>
        <position position="1"/>
    </location>
</feature>
<reference evidence="2 3" key="1">
    <citation type="journal article" date="2019" name="Sci. Rep.">
        <title>Orb-weaving spider Araneus ventricosus genome elucidates the spidroin gene catalogue.</title>
        <authorList>
            <person name="Kono N."/>
            <person name="Nakamura H."/>
            <person name="Ohtoshi R."/>
            <person name="Moran D.A.P."/>
            <person name="Shinohara A."/>
            <person name="Yoshida Y."/>
            <person name="Fujiwara M."/>
            <person name="Mori M."/>
            <person name="Tomita M."/>
            <person name="Arakawa K."/>
        </authorList>
    </citation>
    <scope>NUCLEOTIDE SEQUENCE [LARGE SCALE GENOMIC DNA]</scope>
</reference>
<organism evidence="2 3">
    <name type="scientific">Araneus ventricosus</name>
    <name type="common">Orbweaver spider</name>
    <name type="synonym">Epeira ventricosa</name>
    <dbReference type="NCBI Taxonomy" id="182803"/>
    <lineage>
        <taxon>Eukaryota</taxon>
        <taxon>Metazoa</taxon>
        <taxon>Ecdysozoa</taxon>
        <taxon>Arthropoda</taxon>
        <taxon>Chelicerata</taxon>
        <taxon>Arachnida</taxon>
        <taxon>Araneae</taxon>
        <taxon>Araneomorphae</taxon>
        <taxon>Entelegynae</taxon>
        <taxon>Araneoidea</taxon>
        <taxon>Araneidae</taxon>
        <taxon>Araneus</taxon>
    </lineage>
</organism>
<keyword evidence="3" id="KW-1185">Reference proteome</keyword>
<accession>A0A4Y2SZT4</accession>
<feature type="region of interest" description="Disordered" evidence="1">
    <location>
        <begin position="1"/>
        <end position="38"/>
    </location>
</feature>
<feature type="compositionally biased region" description="Basic residues" evidence="1">
    <location>
        <begin position="67"/>
        <end position="80"/>
    </location>
</feature>